<keyword evidence="3" id="KW-1133">Transmembrane helix</keyword>
<keyword evidence="6" id="KW-1185">Reference proteome</keyword>
<evidence type="ECO:0000313" key="5">
    <source>
        <dbReference type="EMBL" id="MXO52692.1"/>
    </source>
</evidence>
<comment type="caution">
    <text evidence="5">The sequence shown here is derived from an EMBL/GenBank/DDBJ whole genome shotgun (WGS) entry which is preliminary data.</text>
</comment>
<dbReference type="InterPro" id="IPR043128">
    <property type="entry name" value="Rev_trsase/Diguanyl_cyclase"/>
</dbReference>
<protein>
    <recommendedName>
        <fullName evidence="1">diguanylate cyclase</fullName>
        <ecNumber evidence="1">2.7.7.65</ecNumber>
    </recommendedName>
</protein>
<dbReference type="Gene3D" id="3.30.70.270">
    <property type="match status" value="1"/>
</dbReference>
<dbReference type="AlphaFoldDB" id="A0A844Y6P5"/>
<dbReference type="PANTHER" id="PTHR45138">
    <property type="entry name" value="REGULATORY COMPONENTS OF SENSORY TRANSDUCTION SYSTEM"/>
    <property type="match status" value="1"/>
</dbReference>
<dbReference type="NCBIfam" id="TIGR00254">
    <property type="entry name" value="GGDEF"/>
    <property type="match status" value="1"/>
</dbReference>
<dbReference type="Pfam" id="PF00990">
    <property type="entry name" value="GGDEF"/>
    <property type="match status" value="1"/>
</dbReference>
<dbReference type="GO" id="GO:0043709">
    <property type="term" value="P:cell adhesion involved in single-species biofilm formation"/>
    <property type="evidence" value="ECO:0007669"/>
    <property type="project" value="TreeGrafter"/>
</dbReference>
<dbReference type="SUPFAM" id="SSF55073">
    <property type="entry name" value="Nucleotide cyclase"/>
    <property type="match status" value="1"/>
</dbReference>
<evidence type="ECO:0000256" key="3">
    <source>
        <dbReference type="SAM" id="Phobius"/>
    </source>
</evidence>
<dbReference type="InterPro" id="IPR029787">
    <property type="entry name" value="Nucleotide_cyclase"/>
</dbReference>
<evidence type="ECO:0000256" key="2">
    <source>
        <dbReference type="ARBA" id="ARBA00034247"/>
    </source>
</evidence>
<dbReference type="PANTHER" id="PTHR45138:SF9">
    <property type="entry name" value="DIGUANYLATE CYCLASE DGCM-RELATED"/>
    <property type="match status" value="1"/>
</dbReference>
<feature type="domain" description="GGDEF" evidence="4">
    <location>
        <begin position="280"/>
        <end position="408"/>
    </location>
</feature>
<dbReference type="SMART" id="SM00267">
    <property type="entry name" value="GGDEF"/>
    <property type="match status" value="1"/>
</dbReference>
<keyword evidence="3" id="KW-0472">Membrane</keyword>
<evidence type="ECO:0000256" key="1">
    <source>
        <dbReference type="ARBA" id="ARBA00012528"/>
    </source>
</evidence>
<feature type="transmembrane region" description="Helical" evidence="3">
    <location>
        <begin position="31"/>
        <end position="56"/>
    </location>
</feature>
<keyword evidence="3" id="KW-0812">Transmembrane</keyword>
<dbReference type="GO" id="GO:1902201">
    <property type="term" value="P:negative regulation of bacterial-type flagellum-dependent cell motility"/>
    <property type="evidence" value="ECO:0007669"/>
    <property type="project" value="TreeGrafter"/>
</dbReference>
<proteinExistence type="predicted"/>
<dbReference type="EMBL" id="WTYD01000001">
    <property type="protein sequence ID" value="MXO52692.1"/>
    <property type="molecule type" value="Genomic_DNA"/>
</dbReference>
<dbReference type="Pfam" id="PF07695">
    <property type="entry name" value="7TMR-DISM_7TM"/>
    <property type="match status" value="1"/>
</dbReference>
<dbReference type="InterPro" id="IPR050469">
    <property type="entry name" value="Diguanylate_Cyclase"/>
</dbReference>
<dbReference type="EC" id="2.7.7.65" evidence="1"/>
<organism evidence="5 6">
    <name type="scientific">Qipengyuania pelagi</name>
    <dbReference type="NCBI Taxonomy" id="994320"/>
    <lineage>
        <taxon>Bacteria</taxon>
        <taxon>Pseudomonadati</taxon>
        <taxon>Pseudomonadota</taxon>
        <taxon>Alphaproteobacteria</taxon>
        <taxon>Sphingomonadales</taxon>
        <taxon>Erythrobacteraceae</taxon>
        <taxon>Qipengyuania</taxon>
    </lineage>
</organism>
<dbReference type="GO" id="GO:0052621">
    <property type="term" value="F:diguanylate cyclase activity"/>
    <property type="evidence" value="ECO:0007669"/>
    <property type="project" value="UniProtKB-EC"/>
</dbReference>
<dbReference type="CDD" id="cd01949">
    <property type="entry name" value="GGDEF"/>
    <property type="match status" value="1"/>
</dbReference>
<comment type="catalytic activity">
    <reaction evidence="2">
        <text>2 GTP = 3',3'-c-di-GMP + 2 diphosphate</text>
        <dbReference type="Rhea" id="RHEA:24898"/>
        <dbReference type="ChEBI" id="CHEBI:33019"/>
        <dbReference type="ChEBI" id="CHEBI:37565"/>
        <dbReference type="ChEBI" id="CHEBI:58805"/>
        <dbReference type="EC" id="2.7.7.65"/>
    </reaction>
</comment>
<dbReference type="InterPro" id="IPR011623">
    <property type="entry name" value="7TMR_DISM_rcpt_extracell_dom1"/>
</dbReference>
<accession>A0A844Y6P5</accession>
<dbReference type="InterPro" id="IPR000160">
    <property type="entry name" value="GGDEF_dom"/>
</dbReference>
<dbReference type="Proteomes" id="UP000430272">
    <property type="component" value="Unassembled WGS sequence"/>
</dbReference>
<feature type="transmembrane region" description="Helical" evidence="3">
    <location>
        <begin position="127"/>
        <end position="146"/>
    </location>
</feature>
<feature type="transmembrane region" description="Helical" evidence="3">
    <location>
        <begin position="185"/>
        <end position="205"/>
    </location>
</feature>
<gene>
    <name evidence="5" type="ORF">GRI47_01560</name>
</gene>
<name>A0A844Y6P5_9SPHN</name>
<evidence type="ECO:0000313" key="6">
    <source>
        <dbReference type="Proteomes" id="UP000430272"/>
    </source>
</evidence>
<feature type="transmembrane region" description="Helical" evidence="3">
    <location>
        <begin position="93"/>
        <end position="115"/>
    </location>
</feature>
<evidence type="ECO:0000259" key="4">
    <source>
        <dbReference type="PROSITE" id="PS50887"/>
    </source>
</evidence>
<sequence>MTARKRQKLAAAFAGCKNVIGARATAQMDWASFTIGAWIACMVAFAVGAAGLFLVIRRVFLLWLSARLLAIGALGLTLPPLAGTLFADPQRLLVTRLVATDVSIAFAGALMATYLERALGHQRLRRLFWAIFPMGIALALCAPLFADDFLPLWLHTASVLIMIAMMTSGLVVAIRSASRSAMFQAIAWGPALAVGFVAIYCELVLGGPFPFYAQAMLAALMFEAIVTPVGLGSGFGTVQRERNAALAQMQLATEASALDPLTGIANRRGLKRTFLSGEQRPKGLAVIDCDLFKRVNDNFGHDTGDRVLVAVGAALGANETIFPARLGGEEFVILLYGEDWQRDAEAARRNIPAVVGQRVPDLPFPVTASAGLSAILADDSLESAIKRADRALYAAKDAGRDRSIALTDFRRHFTRLEEVG</sequence>
<feature type="transmembrane region" description="Helical" evidence="3">
    <location>
        <begin position="68"/>
        <end position="87"/>
    </location>
</feature>
<feature type="transmembrane region" description="Helical" evidence="3">
    <location>
        <begin position="152"/>
        <end position="173"/>
    </location>
</feature>
<dbReference type="PROSITE" id="PS50887">
    <property type="entry name" value="GGDEF"/>
    <property type="match status" value="1"/>
</dbReference>
<reference evidence="5 6" key="1">
    <citation type="submission" date="2019-12" db="EMBL/GenBank/DDBJ databases">
        <title>Genomic-based taxomic classification of the family Erythrobacteraceae.</title>
        <authorList>
            <person name="Xu L."/>
        </authorList>
    </citation>
    <scope>NUCLEOTIDE SEQUENCE [LARGE SCALE GENOMIC DNA]</scope>
    <source>
        <strain evidence="5 6">JCM 17468</strain>
    </source>
</reference>
<dbReference type="GO" id="GO:0005886">
    <property type="term" value="C:plasma membrane"/>
    <property type="evidence" value="ECO:0007669"/>
    <property type="project" value="TreeGrafter"/>
</dbReference>
<feature type="transmembrane region" description="Helical" evidence="3">
    <location>
        <begin position="211"/>
        <end position="232"/>
    </location>
</feature>